<proteinExistence type="predicted"/>
<dbReference type="Pfam" id="PF20117">
    <property type="entry name" value="DUF6507"/>
    <property type="match status" value="1"/>
</dbReference>
<sequence>MTGWDISPSGVQRVLTRTAEAAEGLSDTGKALQETLPSAAKSAGTIQQGGVERSGVQGPVAAALGEFFTAYQEKLAYVAVRTSNSLDGAATATNAYVKGDLDMAARAQANALKEPKIDLPGAGGQQGGT</sequence>
<dbReference type="AlphaFoldDB" id="A0A1G6IHK7"/>
<protein>
    <submittedName>
        <fullName evidence="1">Uncharacterized protein</fullName>
    </submittedName>
</protein>
<dbReference type="STRING" id="67344.SAMN05216505_101250"/>
<accession>A0A1G6IHK7</accession>
<dbReference type="InterPro" id="IPR045436">
    <property type="entry name" value="DUF6507"/>
</dbReference>
<reference evidence="2" key="1">
    <citation type="submission" date="2016-10" db="EMBL/GenBank/DDBJ databases">
        <authorList>
            <person name="Varghese N."/>
            <person name="Submissions S."/>
        </authorList>
    </citation>
    <scope>NUCLEOTIDE SEQUENCE [LARGE SCALE GENOMIC DNA]</scope>
    <source>
        <strain evidence="2">CGMCC 4.3504</strain>
    </source>
</reference>
<organism evidence="1 2">
    <name type="scientific">Streptomyces prasinopilosus</name>
    <dbReference type="NCBI Taxonomy" id="67344"/>
    <lineage>
        <taxon>Bacteria</taxon>
        <taxon>Bacillati</taxon>
        <taxon>Actinomycetota</taxon>
        <taxon>Actinomycetes</taxon>
        <taxon>Kitasatosporales</taxon>
        <taxon>Streptomycetaceae</taxon>
        <taxon>Streptomyces</taxon>
    </lineage>
</organism>
<evidence type="ECO:0000313" key="1">
    <source>
        <dbReference type="EMBL" id="SDC05958.1"/>
    </source>
</evidence>
<gene>
    <name evidence="1" type="ORF">SAMN05216505_101250</name>
</gene>
<keyword evidence="2" id="KW-1185">Reference proteome</keyword>
<dbReference type="EMBL" id="FMZK01000001">
    <property type="protein sequence ID" value="SDC05958.1"/>
    <property type="molecule type" value="Genomic_DNA"/>
</dbReference>
<name>A0A1G6IHK7_9ACTN</name>
<dbReference type="Proteomes" id="UP000182100">
    <property type="component" value="Unassembled WGS sequence"/>
</dbReference>
<dbReference type="RefSeq" id="WP_074993341.1">
    <property type="nucleotide sequence ID" value="NZ_FMZK01000001.1"/>
</dbReference>
<evidence type="ECO:0000313" key="2">
    <source>
        <dbReference type="Proteomes" id="UP000182100"/>
    </source>
</evidence>